<organism evidence="8 9">
    <name type="scientific">Rasamsonia emersonii (strain ATCC 16479 / CBS 393.64 / IMI 116815)</name>
    <dbReference type="NCBI Taxonomy" id="1408163"/>
    <lineage>
        <taxon>Eukaryota</taxon>
        <taxon>Fungi</taxon>
        <taxon>Dikarya</taxon>
        <taxon>Ascomycota</taxon>
        <taxon>Pezizomycotina</taxon>
        <taxon>Eurotiomycetes</taxon>
        <taxon>Eurotiomycetidae</taxon>
        <taxon>Eurotiales</taxon>
        <taxon>Trichocomaceae</taxon>
        <taxon>Rasamsonia</taxon>
    </lineage>
</organism>
<reference evidence="8 9" key="1">
    <citation type="submission" date="2015-04" db="EMBL/GenBank/DDBJ databases">
        <authorList>
            <person name="Heijne W.H."/>
            <person name="Fedorova N.D."/>
            <person name="Nierman W.C."/>
            <person name="Vollebregt A.W."/>
            <person name="Zhao Z."/>
            <person name="Wu L."/>
            <person name="Kumar M."/>
            <person name="Stam H."/>
            <person name="van den Berg M.A."/>
            <person name="Pel H.J."/>
        </authorList>
    </citation>
    <scope>NUCLEOTIDE SEQUENCE [LARGE SCALE GENOMIC DNA]</scope>
    <source>
        <strain evidence="8 9">CBS 393.64</strain>
    </source>
</reference>
<keyword evidence="4" id="KW-0539">Nucleus</keyword>
<dbReference type="PANTHER" id="PTHR11380">
    <property type="entry name" value="TRANSCRIPTION INITIATION FACTOR TFIID/SUPT3-RELATED"/>
    <property type="match status" value="1"/>
</dbReference>
<feature type="compositionally biased region" description="Polar residues" evidence="7">
    <location>
        <begin position="276"/>
        <end position="285"/>
    </location>
</feature>
<comment type="subcellular location">
    <subcellularLocation>
        <location evidence="1">Nucleus</location>
    </subcellularLocation>
</comment>
<sequence length="462" mass="51112">MLNCTRVSPYFAEILDRLPWIVLFVTIHNHTPRMNAKPDIPAWTEPFAYPRAFPEYPKEAIRATTISVSFLARQQPCSSHSATVSVSNVPMLVPVHNPRHDRVRVGASADDEEEDEEEGLEVEERRLKNNTSKGRLLSSHFDRTAASSRKLGESTEPANLSELCVPDRGQDGCEHMTDASAFHKRALRQLDMQNPTHSGGGTPGRNVLLRPQVDPSSSSASAPHALWLPGFGHGAEYSSPFRLPTTAAPSSALIQGGQPVRPAEPWAPSEPPESSTVTASAVTQKSDWRTRRKEERKKTGMAEPRALRLLLLAYGDPSPHHSFPQEPLPETVRVLDEIVTDFVLEMCHAAAAYASYARRQKIKVDDFRFALRRDPGKLGRVQELLRMERELKEARKAFDQNDDQVGTLKETGKRGLEEAGESMDETTTTGAGKKSKSKGKKSARRGSDATEETVSKKRKVAG</sequence>
<protein>
    <recommendedName>
        <fullName evidence="6">Transcription initiation factor TFIID subunit 13</fullName>
    </recommendedName>
</protein>
<feature type="compositionally biased region" description="Basic residues" evidence="7">
    <location>
        <begin position="433"/>
        <end position="444"/>
    </location>
</feature>
<keyword evidence="3" id="KW-0804">Transcription</keyword>
<dbReference type="Pfam" id="PF02269">
    <property type="entry name" value="TFIID-18kDa"/>
    <property type="match status" value="1"/>
</dbReference>
<feature type="region of interest" description="Disordered" evidence="7">
    <location>
        <begin position="104"/>
        <end position="128"/>
    </location>
</feature>
<proteinExistence type="inferred from homology"/>
<evidence type="ECO:0000256" key="7">
    <source>
        <dbReference type="SAM" id="MobiDB-lite"/>
    </source>
</evidence>
<keyword evidence="9" id="KW-1185">Reference proteome</keyword>
<dbReference type="InterPro" id="IPR003195">
    <property type="entry name" value="TFIID_TAF13"/>
</dbReference>
<feature type="compositionally biased region" description="Acidic residues" evidence="7">
    <location>
        <begin position="109"/>
        <end position="121"/>
    </location>
</feature>
<dbReference type="PANTHER" id="PTHR11380:SF5">
    <property type="entry name" value="TRANSCRIPTION INITIATION FACTOR TFIID SUBUNIT 13"/>
    <property type="match status" value="1"/>
</dbReference>
<dbReference type="InterPro" id="IPR009072">
    <property type="entry name" value="Histone-fold"/>
</dbReference>
<dbReference type="SUPFAM" id="SSF47113">
    <property type="entry name" value="Histone-fold"/>
    <property type="match status" value="1"/>
</dbReference>
<dbReference type="GO" id="GO:0051123">
    <property type="term" value="P:RNA polymerase II preinitiation complex assembly"/>
    <property type="evidence" value="ECO:0007669"/>
    <property type="project" value="TreeGrafter"/>
</dbReference>
<evidence type="ECO:0000256" key="5">
    <source>
        <dbReference type="ARBA" id="ARBA00038392"/>
    </source>
</evidence>
<dbReference type="STRING" id="1408163.A0A0F4Z0P2"/>
<gene>
    <name evidence="8" type="ORF">T310_2017</name>
</gene>
<evidence type="ECO:0000313" key="8">
    <source>
        <dbReference type="EMBL" id="KKA23925.1"/>
    </source>
</evidence>
<feature type="compositionally biased region" description="Basic and acidic residues" evidence="7">
    <location>
        <begin position="286"/>
        <end position="300"/>
    </location>
</feature>
<dbReference type="RefSeq" id="XP_013330537.1">
    <property type="nucleotide sequence ID" value="XM_013475083.1"/>
</dbReference>
<dbReference type="EMBL" id="LASV01000081">
    <property type="protein sequence ID" value="KKA23925.1"/>
    <property type="molecule type" value="Genomic_DNA"/>
</dbReference>
<evidence type="ECO:0000313" key="9">
    <source>
        <dbReference type="Proteomes" id="UP000053958"/>
    </source>
</evidence>
<dbReference type="GO" id="GO:0046982">
    <property type="term" value="F:protein heterodimerization activity"/>
    <property type="evidence" value="ECO:0007669"/>
    <property type="project" value="InterPro"/>
</dbReference>
<dbReference type="Gene3D" id="1.10.20.10">
    <property type="entry name" value="Histone, subunit A"/>
    <property type="match status" value="1"/>
</dbReference>
<keyword evidence="2" id="KW-0805">Transcription regulation</keyword>
<comment type="similarity">
    <text evidence="5">Belongs to the TAF13 family.</text>
</comment>
<dbReference type="GeneID" id="25314368"/>
<evidence type="ECO:0000256" key="3">
    <source>
        <dbReference type="ARBA" id="ARBA00023163"/>
    </source>
</evidence>
<evidence type="ECO:0000256" key="2">
    <source>
        <dbReference type="ARBA" id="ARBA00023015"/>
    </source>
</evidence>
<dbReference type="AlphaFoldDB" id="A0A0F4Z0P2"/>
<evidence type="ECO:0000256" key="6">
    <source>
        <dbReference type="ARBA" id="ARBA00040136"/>
    </source>
</evidence>
<feature type="region of interest" description="Disordered" evidence="7">
    <location>
        <begin position="396"/>
        <end position="462"/>
    </location>
</feature>
<evidence type="ECO:0000256" key="1">
    <source>
        <dbReference type="ARBA" id="ARBA00004123"/>
    </source>
</evidence>
<feature type="region of interest" description="Disordered" evidence="7">
    <location>
        <begin position="252"/>
        <end position="301"/>
    </location>
</feature>
<feature type="region of interest" description="Disordered" evidence="7">
    <location>
        <begin position="192"/>
        <end position="221"/>
    </location>
</feature>
<evidence type="ECO:0000256" key="4">
    <source>
        <dbReference type="ARBA" id="ARBA00023242"/>
    </source>
</evidence>
<name>A0A0F4Z0P2_RASE3</name>
<dbReference type="Proteomes" id="UP000053958">
    <property type="component" value="Unassembled WGS sequence"/>
</dbReference>
<accession>A0A0F4Z0P2</accession>
<comment type="caution">
    <text evidence="8">The sequence shown here is derived from an EMBL/GenBank/DDBJ whole genome shotgun (WGS) entry which is preliminary data.</text>
</comment>
<feature type="compositionally biased region" description="Low complexity" evidence="7">
    <location>
        <begin position="263"/>
        <end position="275"/>
    </location>
</feature>
<dbReference type="OrthoDB" id="10266074at2759"/>
<dbReference type="GO" id="GO:0005669">
    <property type="term" value="C:transcription factor TFIID complex"/>
    <property type="evidence" value="ECO:0007669"/>
    <property type="project" value="TreeGrafter"/>
</dbReference>